<keyword evidence="2" id="KW-0175">Coiled coil</keyword>
<dbReference type="Pfam" id="PF01585">
    <property type="entry name" value="G-patch"/>
    <property type="match status" value="1"/>
</dbReference>
<feature type="compositionally biased region" description="Basic residues" evidence="3">
    <location>
        <begin position="496"/>
        <end position="513"/>
    </location>
</feature>
<dbReference type="InterPro" id="IPR050656">
    <property type="entry name" value="PINX1"/>
</dbReference>
<feature type="domain" description="G-patch" evidence="4">
    <location>
        <begin position="1"/>
        <end position="47"/>
    </location>
</feature>
<dbReference type="STRING" id="597456.A0A0L7R6H3"/>
<dbReference type="EMBL" id="KQ414646">
    <property type="protein sequence ID" value="KOC66448.1"/>
    <property type="molecule type" value="Genomic_DNA"/>
</dbReference>
<dbReference type="GO" id="GO:0003676">
    <property type="term" value="F:nucleic acid binding"/>
    <property type="evidence" value="ECO:0007669"/>
    <property type="project" value="InterPro"/>
</dbReference>
<dbReference type="PANTHER" id="PTHR23149:SF9">
    <property type="entry name" value="G PATCH DOMAIN-CONTAINING PROTEIN 4"/>
    <property type="match status" value="1"/>
</dbReference>
<sequence length="513" mass="59507">MNDFAKTQLMKYGWIEGKGLGKHESGITQAIRPKLKFDTAGIGHNDKHWNNWWESGFNKAANSIIVESQTQGVSISVSKESANNDFSKKNLNEEKSKYSTNYSNFLKTSTLLNGTLTTENNSNVYEEKNIEKDITYTPLTDEELFKVCGGRTAHKGARHGLTLSGKLTRIAQQEENVLNTNSNINMSKILYNNNNEYEDDKDEMINNVNTILPITFTQEVIVPKVSKTVRKKNRGRINNLTHQLNILCNLNDNDEELALKRKDKSRKKKKKREKRKSIISNDDEGIEKEEDDNELDDTSFSVSQKFTQAQENDHFKQECSDTYMYRKKKKKEKKLKRKKNENNQRKNMCEDEELDGFLAKKLKRSCKSDSDEQFLIENKDISTSESIFKTKFSWNEEPTKSHKVRDLPIGTTESFSKLPDTYLKKKTDYLNAKIMKKKQAKLRQKEKKNLACIQKGLETVHFNNEESAEEKNTKKNLNTIVQKLMVSDITTDKTDHFKKHKKKGKKKKTHRKM</sequence>
<keyword evidence="6" id="KW-1185">Reference proteome</keyword>
<dbReference type="SMART" id="SM00443">
    <property type="entry name" value="G_patch"/>
    <property type="match status" value="1"/>
</dbReference>
<feature type="compositionally biased region" description="Acidic residues" evidence="3">
    <location>
        <begin position="281"/>
        <end position="297"/>
    </location>
</feature>
<protein>
    <recommendedName>
        <fullName evidence="1">G patch domain-containing protein 4</fullName>
    </recommendedName>
</protein>
<feature type="region of interest" description="Disordered" evidence="3">
    <location>
        <begin position="263"/>
        <end position="298"/>
    </location>
</feature>
<evidence type="ECO:0000256" key="3">
    <source>
        <dbReference type="SAM" id="MobiDB-lite"/>
    </source>
</evidence>
<dbReference type="InterPro" id="IPR000467">
    <property type="entry name" value="G_patch_dom"/>
</dbReference>
<feature type="coiled-coil region" evidence="2">
    <location>
        <begin position="325"/>
        <end position="355"/>
    </location>
</feature>
<feature type="region of interest" description="Disordered" evidence="3">
    <location>
        <begin position="492"/>
        <end position="513"/>
    </location>
</feature>
<dbReference type="Proteomes" id="UP000053825">
    <property type="component" value="Unassembled WGS sequence"/>
</dbReference>
<evidence type="ECO:0000259" key="4">
    <source>
        <dbReference type="PROSITE" id="PS50174"/>
    </source>
</evidence>
<evidence type="ECO:0000256" key="1">
    <source>
        <dbReference type="ARBA" id="ARBA00040365"/>
    </source>
</evidence>
<gene>
    <name evidence="5" type="ORF">WH47_08841</name>
</gene>
<dbReference type="OrthoDB" id="10019757at2759"/>
<dbReference type="PANTHER" id="PTHR23149">
    <property type="entry name" value="G PATCH DOMAIN CONTAINING PROTEIN"/>
    <property type="match status" value="1"/>
</dbReference>
<feature type="compositionally biased region" description="Basic residues" evidence="3">
    <location>
        <begin position="263"/>
        <end position="277"/>
    </location>
</feature>
<reference evidence="5 6" key="1">
    <citation type="submission" date="2015-07" db="EMBL/GenBank/DDBJ databases">
        <title>The genome of Habropoda laboriosa.</title>
        <authorList>
            <person name="Pan H."/>
            <person name="Kapheim K."/>
        </authorList>
    </citation>
    <scope>NUCLEOTIDE SEQUENCE [LARGE SCALE GENOMIC DNA]</scope>
    <source>
        <strain evidence="5">0110345459</strain>
    </source>
</reference>
<evidence type="ECO:0000313" key="5">
    <source>
        <dbReference type="EMBL" id="KOC66448.1"/>
    </source>
</evidence>
<evidence type="ECO:0000256" key="2">
    <source>
        <dbReference type="SAM" id="Coils"/>
    </source>
</evidence>
<dbReference type="GO" id="GO:0005730">
    <property type="term" value="C:nucleolus"/>
    <property type="evidence" value="ECO:0007669"/>
    <property type="project" value="TreeGrafter"/>
</dbReference>
<dbReference type="PROSITE" id="PS50174">
    <property type="entry name" value="G_PATCH"/>
    <property type="match status" value="1"/>
</dbReference>
<organism evidence="5 6">
    <name type="scientific">Habropoda laboriosa</name>
    <dbReference type="NCBI Taxonomy" id="597456"/>
    <lineage>
        <taxon>Eukaryota</taxon>
        <taxon>Metazoa</taxon>
        <taxon>Ecdysozoa</taxon>
        <taxon>Arthropoda</taxon>
        <taxon>Hexapoda</taxon>
        <taxon>Insecta</taxon>
        <taxon>Pterygota</taxon>
        <taxon>Neoptera</taxon>
        <taxon>Endopterygota</taxon>
        <taxon>Hymenoptera</taxon>
        <taxon>Apocrita</taxon>
        <taxon>Aculeata</taxon>
        <taxon>Apoidea</taxon>
        <taxon>Anthophila</taxon>
        <taxon>Apidae</taxon>
        <taxon>Habropoda</taxon>
    </lineage>
</organism>
<dbReference type="AlphaFoldDB" id="A0A0L7R6H3"/>
<evidence type="ECO:0000313" key="6">
    <source>
        <dbReference type="Proteomes" id="UP000053825"/>
    </source>
</evidence>
<accession>A0A0L7R6H3</accession>
<proteinExistence type="predicted"/>
<name>A0A0L7R6H3_9HYME</name>